<keyword evidence="2" id="KW-1185">Reference proteome</keyword>
<reference evidence="1 2" key="1">
    <citation type="submission" date="2007-01" db="EMBL/GenBank/DDBJ databases">
        <authorList>
            <person name="Haygood M."/>
            <person name="Podell S."/>
            <person name="Anderson C."/>
            <person name="Hopkinson B."/>
            <person name="Roe K."/>
            <person name="Barbeau K."/>
            <person name="Gaasterland T."/>
            <person name="Ferriera S."/>
            <person name="Johnson J."/>
            <person name="Kravitz S."/>
            <person name="Beeson K."/>
            <person name="Sutton G."/>
            <person name="Rogers Y.-H."/>
            <person name="Friedman R."/>
            <person name="Frazier M."/>
            <person name="Venter J.C."/>
        </authorList>
    </citation>
    <scope>NUCLEOTIDE SEQUENCE [LARGE SCALE GENOMIC DNA]</scope>
    <source>
        <strain evidence="1 2">ATCC 23134</strain>
    </source>
</reference>
<dbReference type="EMBL" id="AAWS01000018">
    <property type="protein sequence ID" value="EAY28051.1"/>
    <property type="molecule type" value="Genomic_DNA"/>
</dbReference>
<dbReference type="eggNOG" id="ENOG5031769">
    <property type="taxonomic scope" value="Bacteria"/>
</dbReference>
<sequence>MLMIGSTCLLPSMACQSQTTTNKITHTMAQSPQNPMVHKLMNNAYGDFFNYLERDQAVNRAWGESNSLKKLKNIVSDPSLPLKARFLACEVLFEKHFIFVADVGGALVAKIYADALVNNQTGVANSWGFLYEQDDAGPTGIRFSMIGKSSVPYLEALLDNNQRTLLYAGSKEATIGNAYQYRVKDFAAFYLSKITLTPITFYQDMAKRDAEIERFKKELAKN</sequence>
<evidence type="ECO:0000313" key="2">
    <source>
        <dbReference type="Proteomes" id="UP000004095"/>
    </source>
</evidence>
<dbReference type="AlphaFoldDB" id="A1ZNE0"/>
<comment type="caution">
    <text evidence="1">The sequence shown here is derived from an EMBL/GenBank/DDBJ whole genome shotgun (WGS) entry which is preliminary data.</text>
</comment>
<organism evidence="1 2">
    <name type="scientific">Microscilla marina ATCC 23134</name>
    <dbReference type="NCBI Taxonomy" id="313606"/>
    <lineage>
        <taxon>Bacteria</taxon>
        <taxon>Pseudomonadati</taxon>
        <taxon>Bacteroidota</taxon>
        <taxon>Cytophagia</taxon>
        <taxon>Cytophagales</taxon>
        <taxon>Microscillaceae</taxon>
        <taxon>Microscilla</taxon>
    </lineage>
</organism>
<accession>A1ZNE0</accession>
<protein>
    <submittedName>
        <fullName evidence="1">Uncharacterized protein</fullName>
    </submittedName>
</protein>
<evidence type="ECO:0000313" key="1">
    <source>
        <dbReference type="EMBL" id="EAY28051.1"/>
    </source>
</evidence>
<name>A1ZNE0_MICM2</name>
<dbReference type="Proteomes" id="UP000004095">
    <property type="component" value="Unassembled WGS sequence"/>
</dbReference>
<gene>
    <name evidence="1" type="ORF">M23134_02161</name>
</gene>
<proteinExistence type="predicted"/>